<organism evidence="1 2">
    <name type="scientific">Methylophaga thiooxydans</name>
    <dbReference type="NCBI Taxonomy" id="392484"/>
    <lineage>
        <taxon>Bacteria</taxon>
        <taxon>Pseudomonadati</taxon>
        <taxon>Pseudomonadota</taxon>
        <taxon>Gammaproteobacteria</taxon>
        <taxon>Thiotrichales</taxon>
        <taxon>Piscirickettsiaceae</taxon>
        <taxon>Methylophaga</taxon>
    </lineage>
</organism>
<comment type="caution">
    <text evidence="1">The sequence shown here is derived from an EMBL/GenBank/DDBJ whole genome shotgun (WGS) entry which is preliminary data.</text>
</comment>
<protein>
    <submittedName>
        <fullName evidence="1">Uncharacterized protein</fullName>
    </submittedName>
</protein>
<dbReference type="AlphaFoldDB" id="A0A0A0BJ82"/>
<evidence type="ECO:0000313" key="2">
    <source>
        <dbReference type="Proteomes" id="UP000029999"/>
    </source>
</evidence>
<dbReference type="EMBL" id="JRQD01000001">
    <property type="protein sequence ID" value="KGM07930.1"/>
    <property type="molecule type" value="Genomic_DNA"/>
</dbReference>
<dbReference type="RefSeq" id="WP_281085094.1">
    <property type="nucleotide sequence ID" value="NZ_JRQD01000001.1"/>
</dbReference>
<reference evidence="1 2" key="1">
    <citation type="submission" date="2014-09" db="EMBL/GenBank/DDBJ databases">
        <authorList>
            <person name="Grob C."/>
            <person name="Taubert M."/>
            <person name="Howat A.M."/>
            <person name="Burns O.J."/>
            <person name="Dixon J.L."/>
            <person name="Chen Y."/>
            <person name="Murrell J.C."/>
        </authorList>
    </citation>
    <scope>NUCLEOTIDE SEQUENCE [LARGE SCALE GENOMIC DNA]</scope>
    <source>
        <strain evidence="1">L4</strain>
    </source>
</reference>
<evidence type="ECO:0000313" key="1">
    <source>
        <dbReference type="EMBL" id="KGM07930.1"/>
    </source>
</evidence>
<name>A0A0A0BJ82_9GAMM</name>
<sequence>MASHYRLYGLNPYRPKLIDIFSDKETRHYKAAKQAMPEGYAHRHHLPTYFATTDIQHRQKLI</sequence>
<proteinExistence type="predicted"/>
<accession>A0A0A0BJ82</accession>
<gene>
    <name evidence="1" type="ORF">LP43_0348</name>
</gene>
<dbReference type="Proteomes" id="UP000029999">
    <property type="component" value="Unassembled WGS sequence"/>
</dbReference>